<dbReference type="Proteomes" id="UP001218188">
    <property type="component" value="Unassembled WGS sequence"/>
</dbReference>
<keyword evidence="3" id="KW-1185">Reference proteome</keyword>
<feature type="compositionally biased region" description="Acidic residues" evidence="1">
    <location>
        <begin position="306"/>
        <end position="322"/>
    </location>
</feature>
<feature type="compositionally biased region" description="Low complexity" evidence="1">
    <location>
        <begin position="232"/>
        <end position="254"/>
    </location>
</feature>
<feature type="compositionally biased region" description="Polar residues" evidence="1">
    <location>
        <begin position="186"/>
        <end position="204"/>
    </location>
</feature>
<proteinExistence type="predicted"/>
<feature type="region of interest" description="Disordered" evidence="1">
    <location>
        <begin position="336"/>
        <end position="361"/>
    </location>
</feature>
<feature type="compositionally biased region" description="Polar residues" evidence="1">
    <location>
        <begin position="263"/>
        <end position="273"/>
    </location>
</feature>
<dbReference type="EMBL" id="JARJCM010000004">
    <property type="protein sequence ID" value="KAJ7045325.1"/>
    <property type="molecule type" value="Genomic_DNA"/>
</dbReference>
<evidence type="ECO:0000256" key="1">
    <source>
        <dbReference type="SAM" id="MobiDB-lite"/>
    </source>
</evidence>
<organism evidence="2 3">
    <name type="scientific">Mycena alexandri</name>
    <dbReference type="NCBI Taxonomy" id="1745969"/>
    <lineage>
        <taxon>Eukaryota</taxon>
        <taxon>Fungi</taxon>
        <taxon>Dikarya</taxon>
        <taxon>Basidiomycota</taxon>
        <taxon>Agaricomycotina</taxon>
        <taxon>Agaricomycetes</taxon>
        <taxon>Agaricomycetidae</taxon>
        <taxon>Agaricales</taxon>
        <taxon>Marasmiineae</taxon>
        <taxon>Mycenaceae</taxon>
        <taxon>Mycena</taxon>
    </lineage>
</organism>
<feature type="region of interest" description="Disordered" evidence="1">
    <location>
        <begin position="186"/>
        <end position="322"/>
    </location>
</feature>
<accession>A0AAD6TI38</accession>
<dbReference type="AlphaFoldDB" id="A0AAD6TI38"/>
<reference evidence="2" key="1">
    <citation type="submission" date="2023-03" db="EMBL/GenBank/DDBJ databases">
        <title>Massive genome expansion in bonnet fungi (Mycena s.s.) driven by repeated elements and novel gene families across ecological guilds.</title>
        <authorList>
            <consortium name="Lawrence Berkeley National Laboratory"/>
            <person name="Harder C.B."/>
            <person name="Miyauchi S."/>
            <person name="Viragh M."/>
            <person name="Kuo A."/>
            <person name="Thoen E."/>
            <person name="Andreopoulos B."/>
            <person name="Lu D."/>
            <person name="Skrede I."/>
            <person name="Drula E."/>
            <person name="Henrissat B."/>
            <person name="Morin E."/>
            <person name="Kohler A."/>
            <person name="Barry K."/>
            <person name="LaButti K."/>
            <person name="Morin E."/>
            <person name="Salamov A."/>
            <person name="Lipzen A."/>
            <person name="Mereny Z."/>
            <person name="Hegedus B."/>
            <person name="Baldrian P."/>
            <person name="Stursova M."/>
            <person name="Weitz H."/>
            <person name="Taylor A."/>
            <person name="Grigoriev I.V."/>
            <person name="Nagy L.G."/>
            <person name="Martin F."/>
            <person name="Kauserud H."/>
        </authorList>
    </citation>
    <scope>NUCLEOTIDE SEQUENCE</scope>
    <source>
        <strain evidence="2">CBHHK200</strain>
    </source>
</reference>
<comment type="caution">
    <text evidence="2">The sequence shown here is derived from an EMBL/GenBank/DDBJ whole genome shotgun (WGS) entry which is preliminary data.</text>
</comment>
<feature type="region of interest" description="Disordered" evidence="1">
    <location>
        <begin position="594"/>
        <end position="623"/>
    </location>
</feature>
<evidence type="ECO:0000313" key="2">
    <source>
        <dbReference type="EMBL" id="KAJ7045325.1"/>
    </source>
</evidence>
<feature type="region of interest" description="Disordered" evidence="1">
    <location>
        <begin position="121"/>
        <end position="144"/>
    </location>
</feature>
<protein>
    <submittedName>
        <fullName evidence="2">Uncharacterized protein</fullName>
    </submittedName>
</protein>
<gene>
    <name evidence="2" type="ORF">C8F04DRAFT_1248731</name>
</gene>
<feature type="region of interest" description="Disordered" evidence="1">
    <location>
        <begin position="1"/>
        <end position="49"/>
    </location>
</feature>
<feature type="compositionally biased region" description="Low complexity" evidence="1">
    <location>
        <begin position="122"/>
        <end position="135"/>
    </location>
</feature>
<sequence>MHISDAVIDPALREVSDRPSPTTDGAIASLSTAPAPHPPSHPRTRQFSKEEIDSWGACNYAPRRHANESRTEYEQRLTLVTRKAPLSESCGRLSVKIPKSANLERLRSELANYWFTQACSRPNATSHSHTSSAPSRQHPADALNFYPPAEPLFFAPPSGILPTPSSTTRGEFQGAVPLFHVANATKTSTRTSQDAASNPRSSSDSGRRTQWRRQPSNDEVAAPQFRPRTSGAAPSRPSRLSASVPVVPIAAPSRSSPPPVHSESTTPRPSTSVLDPPIAGPSRLSSSSAPPRRRSRAHILRVASNSEDDEEHNEEDAESDAEELIKQYGVEGADEILGYDDEDDEGESDDEKDGATASDEEVAHAAFKRTTRVQAVRRAGGIKTQKAVVKDFNEWQAMALEQGEIKDRIIDEHTILLYIEYSASLARSLPSTPHSLTTRHQAATHRLSPVLERPITASSSLTSLDSTPPNDLSPAASVAASPIASPVASPAASPKSPPSLVLSLPPTPTHCHVNDSDSSTDSFILPSARTHYATMSTTYTTLEEQGSKAPVVTAGDLTQKTLREFEISFENYAARKSLTDKECYIRVVQKMVRSGATGRAERNRSPESELVIGGLDDATPQRG</sequence>
<feature type="compositionally biased region" description="Low complexity" evidence="1">
    <location>
        <begin position="281"/>
        <end position="290"/>
    </location>
</feature>
<feature type="compositionally biased region" description="Acidic residues" evidence="1">
    <location>
        <begin position="336"/>
        <end position="352"/>
    </location>
</feature>
<evidence type="ECO:0000313" key="3">
    <source>
        <dbReference type="Proteomes" id="UP001218188"/>
    </source>
</evidence>
<name>A0AAD6TI38_9AGAR</name>